<dbReference type="Gene3D" id="3.40.50.300">
    <property type="entry name" value="P-loop containing nucleotide triphosphate hydrolases"/>
    <property type="match status" value="1"/>
</dbReference>
<accession>A0A7E4V2T3</accession>
<feature type="compositionally biased region" description="Basic and acidic residues" evidence="1">
    <location>
        <begin position="376"/>
        <end position="385"/>
    </location>
</feature>
<dbReference type="InterPro" id="IPR027417">
    <property type="entry name" value="P-loop_NTPase"/>
</dbReference>
<evidence type="ECO:0000313" key="2">
    <source>
        <dbReference type="Proteomes" id="UP000492821"/>
    </source>
</evidence>
<dbReference type="SUPFAM" id="SSF52540">
    <property type="entry name" value="P-loop containing nucleoside triphosphate hydrolases"/>
    <property type="match status" value="1"/>
</dbReference>
<dbReference type="PANTHER" id="PTHR32046">
    <property type="entry name" value="G DOMAIN-CONTAINING PROTEIN"/>
    <property type="match status" value="1"/>
</dbReference>
<feature type="region of interest" description="Disordered" evidence="1">
    <location>
        <begin position="376"/>
        <end position="400"/>
    </location>
</feature>
<sequence length="400" mass="45576">MLTDDSLSVDFSEFSLSTENSEFYEDNVPTYTVAVIGSCGAGKSTLINNINCMFTHSDISEAAKNPLPLLMPVSFYHQIPKQRNLVQVEIKQPENLNERFNGSSHSVTFEPMDYVVDFKDFRIRFIDTPGTDDPRGNDQDKLNVNAIVEHLNLLPEVHGFLFVIKNNAENNSICNTLRLLLGVLPPCALKNCFFVYTFTDMTPFKPGSAPYILEKFITKFRRDHNTADLQLTADNQFYVNNFSFLDLCARQAGFGGRSTTLYRNTWDTSRLYVSKFLEKVQTVEPVMRIDFVKTREFIKIGELLRLIKPPKSAESDRLMATVANATLNGTAISFRNRTKYVRQLCSDTDWAEAEDYWDVHDSQISDAIRSLRPVLHGEPDFEPKHPNQTNRVGSASVRHR</sequence>
<name>A0A7E4V2T3_PANRE</name>
<evidence type="ECO:0000313" key="3">
    <source>
        <dbReference type="WBParaSite" id="Pan_g15858.t1"/>
    </source>
</evidence>
<dbReference type="PANTHER" id="PTHR32046:SF11">
    <property type="entry name" value="IMMUNE-ASSOCIATED NUCLEOTIDE-BINDING PROTEIN 10-LIKE"/>
    <property type="match status" value="1"/>
</dbReference>
<reference evidence="3" key="2">
    <citation type="submission" date="2020-10" db="UniProtKB">
        <authorList>
            <consortium name="WormBaseParasite"/>
        </authorList>
    </citation>
    <scope>IDENTIFICATION</scope>
</reference>
<evidence type="ECO:0000256" key="1">
    <source>
        <dbReference type="SAM" id="MobiDB-lite"/>
    </source>
</evidence>
<dbReference type="AlphaFoldDB" id="A0A7E4V2T3"/>
<keyword evidence="2" id="KW-1185">Reference proteome</keyword>
<proteinExistence type="predicted"/>
<dbReference type="WBParaSite" id="Pan_g15858.t1">
    <property type="protein sequence ID" value="Pan_g15858.t1"/>
    <property type="gene ID" value="Pan_g15858"/>
</dbReference>
<protein>
    <submittedName>
        <fullName evidence="3">G domain-containing protein</fullName>
    </submittedName>
</protein>
<organism evidence="2 3">
    <name type="scientific">Panagrellus redivivus</name>
    <name type="common">Microworm</name>
    <dbReference type="NCBI Taxonomy" id="6233"/>
    <lineage>
        <taxon>Eukaryota</taxon>
        <taxon>Metazoa</taxon>
        <taxon>Ecdysozoa</taxon>
        <taxon>Nematoda</taxon>
        <taxon>Chromadorea</taxon>
        <taxon>Rhabditida</taxon>
        <taxon>Tylenchina</taxon>
        <taxon>Panagrolaimomorpha</taxon>
        <taxon>Panagrolaimoidea</taxon>
        <taxon>Panagrolaimidae</taxon>
        <taxon>Panagrellus</taxon>
    </lineage>
</organism>
<reference evidence="2" key="1">
    <citation type="journal article" date="2013" name="Genetics">
        <title>The draft genome and transcriptome of Panagrellus redivivus are shaped by the harsh demands of a free-living lifestyle.</title>
        <authorList>
            <person name="Srinivasan J."/>
            <person name="Dillman A.R."/>
            <person name="Macchietto M.G."/>
            <person name="Heikkinen L."/>
            <person name="Lakso M."/>
            <person name="Fracchia K.M."/>
            <person name="Antoshechkin I."/>
            <person name="Mortazavi A."/>
            <person name="Wong G."/>
            <person name="Sternberg P.W."/>
        </authorList>
    </citation>
    <scope>NUCLEOTIDE SEQUENCE [LARGE SCALE GENOMIC DNA]</scope>
    <source>
        <strain evidence="2">MT8872</strain>
    </source>
</reference>
<dbReference type="Proteomes" id="UP000492821">
    <property type="component" value="Unassembled WGS sequence"/>
</dbReference>